<dbReference type="PANTHER" id="PTHR45977:SF4">
    <property type="entry name" value="RING-TYPE DOMAIN-CONTAINING PROTEIN"/>
    <property type="match status" value="1"/>
</dbReference>
<evidence type="ECO:0000256" key="11">
    <source>
        <dbReference type="ARBA" id="ARBA00023136"/>
    </source>
</evidence>
<evidence type="ECO:0000313" key="14">
    <source>
        <dbReference type="EMBL" id="SCU71337.1"/>
    </source>
</evidence>
<comment type="subcellular location">
    <subcellularLocation>
        <location evidence="2">Membrane</location>
        <topology evidence="2">Multi-pass membrane protein</topology>
    </subcellularLocation>
</comment>
<dbReference type="SUPFAM" id="SSF57850">
    <property type="entry name" value="RING/U-box"/>
    <property type="match status" value="1"/>
</dbReference>
<dbReference type="GO" id="GO:0008270">
    <property type="term" value="F:zinc ion binding"/>
    <property type="evidence" value="ECO:0007669"/>
    <property type="project" value="UniProtKB-KW"/>
</dbReference>
<protein>
    <recommendedName>
        <fullName evidence="3">RING-type E3 ubiquitin transferase</fullName>
        <ecNumber evidence="3">2.3.2.27</ecNumber>
    </recommendedName>
</protein>
<keyword evidence="15" id="KW-1185">Reference proteome</keyword>
<evidence type="ECO:0000256" key="6">
    <source>
        <dbReference type="ARBA" id="ARBA00022723"/>
    </source>
</evidence>
<evidence type="ECO:0000256" key="10">
    <source>
        <dbReference type="ARBA" id="ARBA00022989"/>
    </source>
</evidence>
<evidence type="ECO:0000256" key="7">
    <source>
        <dbReference type="ARBA" id="ARBA00022771"/>
    </source>
</evidence>
<comment type="caution">
    <text evidence="14">The sequence shown here is derived from an EMBL/GenBank/DDBJ whole genome shotgun (WGS) entry which is preliminary data.</text>
</comment>
<evidence type="ECO:0000256" key="1">
    <source>
        <dbReference type="ARBA" id="ARBA00000900"/>
    </source>
</evidence>
<dbReference type="InterPro" id="IPR013083">
    <property type="entry name" value="Znf_RING/FYVE/PHD"/>
</dbReference>
<keyword evidence="11" id="KW-0472">Membrane</keyword>
<keyword evidence="7 12" id="KW-0863">Zinc-finger</keyword>
<proteinExistence type="predicted"/>
<dbReference type="Gene3D" id="3.30.40.10">
    <property type="entry name" value="Zinc/RING finger domain, C3HC4 (zinc finger)"/>
    <property type="match status" value="1"/>
</dbReference>
<evidence type="ECO:0000256" key="12">
    <source>
        <dbReference type="PROSITE-ProRule" id="PRU00175"/>
    </source>
</evidence>
<dbReference type="GO" id="GO:0016567">
    <property type="term" value="P:protein ubiquitination"/>
    <property type="evidence" value="ECO:0007669"/>
    <property type="project" value="TreeGrafter"/>
</dbReference>
<dbReference type="GO" id="GO:0006511">
    <property type="term" value="P:ubiquitin-dependent protein catabolic process"/>
    <property type="evidence" value="ECO:0007669"/>
    <property type="project" value="TreeGrafter"/>
</dbReference>
<evidence type="ECO:0000256" key="9">
    <source>
        <dbReference type="ARBA" id="ARBA00022833"/>
    </source>
</evidence>
<keyword evidence="10" id="KW-1133">Transmembrane helix</keyword>
<dbReference type="VEuPathDB" id="TriTrypDB:TEOVI_000291800"/>
<dbReference type="GO" id="GO:0061630">
    <property type="term" value="F:ubiquitin protein ligase activity"/>
    <property type="evidence" value="ECO:0007669"/>
    <property type="project" value="UniProtKB-EC"/>
</dbReference>
<keyword evidence="4" id="KW-0808">Transferase</keyword>
<keyword evidence="5" id="KW-0812">Transmembrane</keyword>
<evidence type="ECO:0000256" key="3">
    <source>
        <dbReference type="ARBA" id="ARBA00012483"/>
    </source>
</evidence>
<gene>
    <name evidence="14" type="ORF">TEOVI_000291800</name>
</gene>
<organism evidence="14 15">
    <name type="scientific">Trypanosoma equiperdum</name>
    <dbReference type="NCBI Taxonomy" id="5694"/>
    <lineage>
        <taxon>Eukaryota</taxon>
        <taxon>Discoba</taxon>
        <taxon>Euglenozoa</taxon>
        <taxon>Kinetoplastea</taxon>
        <taxon>Metakinetoplastina</taxon>
        <taxon>Trypanosomatida</taxon>
        <taxon>Trypanosomatidae</taxon>
        <taxon>Trypanosoma</taxon>
    </lineage>
</organism>
<dbReference type="RefSeq" id="XP_067082013.1">
    <property type="nucleotide sequence ID" value="XM_067225912.1"/>
</dbReference>
<evidence type="ECO:0000256" key="2">
    <source>
        <dbReference type="ARBA" id="ARBA00004141"/>
    </source>
</evidence>
<evidence type="ECO:0000259" key="13">
    <source>
        <dbReference type="PROSITE" id="PS50089"/>
    </source>
</evidence>
<sequence length="173" mass="19297">MYFCHGCQNFHTGIGASEQLTQCQACQSPLIERVYSHGQMNELCALYGLRHITIHEDSEVDEILHLLQFLQSAEERAARHSSATNNAIVEELMRTFVSAAEESRSEPPEAMGPFSCRICLDSDDLDDIQVAQLPCQHRYHANCIRSWLQKSLVCPLCRASVLPASTADTNTTA</sequence>
<feature type="domain" description="RING-type" evidence="13">
    <location>
        <begin position="116"/>
        <end position="158"/>
    </location>
</feature>
<evidence type="ECO:0000256" key="5">
    <source>
        <dbReference type="ARBA" id="ARBA00022692"/>
    </source>
</evidence>
<accession>A0A1G4IGL7</accession>
<dbReference type="Proteomes" id="UP000195570">
    <property type="component" value="Unassembled WGS sequence"/>
</dbReference>
<keyword evidence="8" id="KW-0833">Ubl conjugation pathway</keyword>
<name>A0A1G4IGL7_TRYEQ</name>
<dbReference type="SMART" id="SM00184">
    <property type="entry name" value="RING"/>
    <property type="match status" value="1"/>
</dbReference>
<dbReference type="InterPro" id="IPR001841">
    <property type="entry name" value="Znf_RING"/>
</dbReference>
<dbReference type="AlphaFoldDB" id="A0A1G4IGL7"/>
<dbReference type="GeneID" id="92376858"/>
<dbReference type="GO" id="GO:0016020">
    <property type="term" value="C:membrane"/>
    <property type="evidence" value="ECO:0007669"/>
    <property type="project" value="UniProtKB-SubCell"/>
</dbReference>
<reference evidence="14" key="1">
    <citation type="submission" date="2016-09" db="EMBL/GenBank/DDBJ databases">
        <authorList>
            <person name="Hebert L."/>
            <person name="Moumen B."/>
        </authorList>
    </citation>
    <scope>NUCLEOTIDE SEQUENCE [LARGE SCALE GENOMIC DNA]</scope>
    <source>
        <strain evidence="14">OVI</strain>
    </source>
</reference>
<dbReference type="PANTHER" id="PTHR45977">
    <property type="entry name" value="TARGET OF ERK KINASE MPK-1"/>
    <property type="match status" value="1"/>
</dbReference>
<dbReference type="EC" id="2.3.2.27" evidence="3"/>
<dbReference type="PROSITE" id="PS50089">
    <property type="entry name" value="ZF_RING_2"/>
    <property type="match status" value="1"/>
</dbReference>
<comment type="catalytic activity">
    <reaction evidence="1">
        <text>S-ubiquitinyl-[E2 ubiquitin-conjugating enzyme]-L-cysteine + [acceptor protein]-L-lysine = [E2 ubiquitin-conjugating enzyme]-L-cysteine + N(6)-ubiquitinyl-[acceptor protein]-L-lysine.</text>
        <dbReference type="EC" id="2.3.2.27"/>
    </reaction>
</comment>
<evidence type="ECO:0000256" key="4">
    <source>
        <dbReference type="ARBA" id="ARBA00022679"/>
    </source>
</evidence>
<dbReference type="EMBL" id="CZPT02001620">
    <property type="protein sequence ID" value="SCU71337.1"/>
    <property type="molecule type" value="Genomic_DNA"/>
</dbReference>
<evidence type="ECO:0000313" key="15">
    <source>
        <dbReference type="Proteomes" id="UP000195570"/>
    </source>
</evidence>
<dbReference type="Pfam" id="PF13639">
    <property type="entry name" value="zf-RING_2"/>
    <property type="match status" value="1"/>
</dbReference>
<evidence type="ECO:0000256" key="8">
    <source>
        <dbReference type="ARBA" id="ARBA00022786"/>
    </source>
</evidence>
<keyword evidence="6" id="KW-0479">Metal-binding</keyword>
<keyword evidence="9" id="KW-0862">Zinc</keyword>